<evidence type="ECO:0000256" key="3">
    <source>
        <dbReference type="ARBA" id="ARBA00012438"/>
    </source>
</evidence>
<dbReference type="OrthoDB" id="9796330at2"/>
<dbReference type="PROSITE" id="PS50109">
    <property type="entry name" value="HIS_KIN"/>
    <property type="match status" value="1"/>
</dbReference>
<accession>G8NYB8</accession>
<keyword evidence="10 11" id="KW-0472">Membrane</keyword>
<evidence type="ECO:0000256" key="7">
    <source>
        <dbReference type="ARBA" id="ARBA00022777"/>
    </source>
</evidence>
<dbReference type="SUPFAM" id="SSF55874">
    <property type="entry name" value="ATPase domain of HSP90 chaperone/DNA topoisomerase II/histidine kinase"/>
    <property type="match status" value="1"/>
</dbReference>
<dbReference type="EMBL" id="CP003130">
    <property type="protein sequence ID" value="AEU37884.1"/>
    <property type="molecule type" value="Genomic_DNA"/>
</dbReference>
<dbReference type="CDD" id="cd00075">
    <property type="entry name" value="HATPase"/>
    <property type="match status" value="1"/>
</dbReference>
<evidence type="ECO:0000313" key="15">
    <source>
        <dbReference type="Proteomes" id="UP000007113"/>
    </source>
</evidence>
<keyword evidence="6 11" id="KW-0812">Transmembrane</keyword>
<keyword evidence="8 11" id="KW-1133">Transmembrane helix</keyword>
<dbReference type="PRINTS" id="PR00344">
    <property type="entry name" value="BCTRLSENSOR"/>
</dbReference>
<dbReference type="Pfam" id="PF02518">
    <property type="entry name" value="HATPase_c"/>
    <property type="match status" value="1"/>
</dbReference>
<dbReference type="InterPro" id="IPR036097">
    <property type="entry name" value="HisK_dim/P_sf"/>
</dbReference>
<dbReference type="Pfam" id="PF00672">
    <property type="entry name" value="HAMP"/>
    <property type="match status" value="1"/>
</dbReference>
<dbReference type="eggNOG" id="COG2770">
    <property type="taxonomic scope" value="Bacteria"/>
</dbReference>
<gene>
    <name evidence="14" type="ordered locus">AciX8_3592</name>
</gene>
<feature type="domain" description="Histidine kinase" evidence="12">
    <location>
        <begin position="247"/>
        <end position="463"/>
    </location>
</feature>
<dbReference type="eggNOG" id="COG2205">
    <property type="taxonomic scope" value="Bacteria"/>
</dbReference>
<dbReference type="SMART" id="SM00388">
    <property type="entry name" value="HisKA"/>
    <property type="match status" value="1"/>
</dbReference>
<evidence type="ECO:0000256" key="1">
    <source>
        <dbReference type="ARBA" id="ARBA00000085"/>
    </source>
</evidence>
<dbReference type="InterPro" id="IPR003660">
    <property type="entry name" value="HAMP_dom"/>
</dbReference>
<protein>
    <recommendedName>
        <fullName evidence="3">histidine kinase</fullName>
        <ecNumber evidence="3">2.7.13.3</ecNumber>
    </recommendedName>
</protein>
<dbReference type="Gene3D" id="3.30.565.10">
    <property type="entry name" value="Histidine kinase-like ATPase, C-terminal domain"/>
    <property type="match status" value="1"/>
</dbReference>
<evidence type="ECO:0000256" key="2">
    <source>
        <dbReference type="ARBA" id="ARBA00004370"/>
    </source>
</evidence>
<dbReference type="InterPro" id="IPR004358">
    <property type="entry name" value="Sig_transdc_His_kin-like_C"/>
</dbReference>
<evidence type="ECO:0000256" key="6">
    <source>
        <dbReference type="ARBA" id="ARBA00022692"/>
    </source>
</evidence>
<keyword evidence="15" id="KW-1185">Reference proteome</keyword>
<dbReference type="GO" id="GO:0005886">
    <property type="term" value="C:plasma membrane"/>
    <property type="evidence" value="ECO:0007669"/>
    <property type="project" value="TreeGrafter"/>
</dbReference>
<comment type="catalytic activity">
    <reaction evidence="1">
        <text>ATP + protein L-histidine = ADP + protein N-phospho-L-histidine.</text>
        <dbReference type="EC" id="2.7.13.3"/>
    </reaction>
</comment>
<dbReference type="SMART" id="SM00387">
    <property type="entry name" value="HATPase_c"/>
    <property type="match status" value="1"/>
</dbReference>
<evidence type="ECO:0000313" key="14">
    <source>
        <dbReference type="EMBL" id="AEU37884.1"/>
    </source>
</evidence>
<dbReference type="CDD" id="cd06225">
    <property type="entry name" value="HAMP"/>
    <property type="match status" value="1"/>
</dbReference>
<evidence type="ECO:0000256" key="9">
    <source>
        <dbReference type="ARBA" id="ARBA00023012"/>
    </source>
</evidence>
<comment type="subcellular location">
    <subcellularLocation>
        <location evidence="2">Membrane</location>
    </subcellularLocation>
</comment>
<dbReference type="SUPFAM" id="SSF47384">
    <property type="entry name" value="Homodimeric domain of signal transducing histidine kinase"/>
    <property type="match status" value="1"/>
</dbReference>
<keyword evidence="7 14" id="KW-0418">Kinase</keyword>
<feature type="transmembrane region" description="Helical" evidence="11">
    <location>
        <begin position="12"/>
        <end position="35"/>
    </location>
</feature>
<evidence type="ECO:0000259" key="13">
    <source>
        <dbReference type="PROSITE" id="PS50885"/>
    </source>
</evidence>
<proteinExistence type="predicted"/>
<dbReference type="EC" id="2.7.13.3" evidence="3"/>
<dbReference type="Proteomes" id="UP000007113">
    <property type="component" value="Chromosome"/>
</dbReference>
<evidence type="ECO:0000256" key="10">
    <source>
        <dbReference type="ARBA" id="ARBA00023136"/>
    </source>
</evidence>
<dbReference type="Gene3D" id="6.10.340.10">
    <property type="match status" value="1"/>
</dbReference>
<dbReference type="InterPro" id="IPR003594">
    <property type="entry name" value="HATPase_dom"/>
</dbReference>
<name>G8NYB8_GRAMM</name>
<dbReference type="Pfam" id="PF00512">
    <property type="entry name" value="HisKA"/>
    <property type="match status" value="1"/>
</dbReference>
<dbReference type="SMART" id="SM00304">
    <property type="entry name" value="HAMP"/>
    <property type="match status" value="1"/>
</dbReference>
<dbReference type="Gene3D" id="1.10.287.130">
    <property type="match status" value="1"/>
</dbReference>
<dbReference type="InterPro" id="IPR036890">
    <property type="entry name" value="HATPase_C_sf"/>
</dbReference>
<dbReference type="PROSITE" id="PS50885">
    <property type="entry name" value="HAMP"/>
    <property type="match status" value="1"/>
</dbReference>
<evidence type="ECO:0000256" key="5">
    <source>
        <dbReference type="ARBA" id="ARBA00022679"/>
    </source>
</evidence>
<organism evidence="14 15">
    <name type="scientific">Granulicella mallensis (strain ATCC BAA-1857 / DSM 23137 / MP5ACTX8)</name>
    <dbReference type="NCBI Taxonomy" id="682795"/>
    <lineage>
        <taxon>Bacteria</taxon>
        <taxon>Pseudomonadati</taxon>
        <taxon>Acidobacteriota</taxon>
        <taxon>Terriglobia</taxon>
        <taxon>Terriglobales</taxon>
        <taxon>Acidobacteriaceae</taxon>
        <taxon>Granulicella</taxon>
    </lineage>
</organism>
<dbReference type="GO" id="GO:0000155">
    <property type="term" value="F:phosphorelay sensor kinase activity"/>
    <property type="evidence" value="ECO:0007669"/>
    <property type="project" value="InterPro"/>
</dbReference>
<dbReference type="STRING" id="682795.AciX8_3592"/>
<dbReference type="SUPFAM" id="SSF158472">
    <property type="entry name" value="HAMP domain-like"/>
    <property type="match status" value="1"/>
</dbReference>
<dbReference type="InterPro" id="IPR005467">
    <property type="entry name" value="His_kinase_dom"/>
</dbReference>
<sequence length="478" mass="53573" precursor="true">MKINLRSLRIRLFMLYIIFALTSMICLGSFSYWYLNQKLASSRQHTMEAREKRVIEFVDTWPKKDTSLSLAEKLRQLSIGIASTDIIQVYELDGTPIYSSPGDATFKIPWPNKACLERCYGLLRQNGHAIRTLDHIVELDGHKVRLSLSGSIDEHFEILQAVRNSYLLFCPLLLLASMAGGFVLSNRALEPVSRMTTEARKIGIRDLERRLPVPDTGDELQVLAETWNELLGRIETAVERLTQFTGDLSHDLSTTITIMLTTAGLALSRERSNEEYRTALSTISVECEATSQLLDDLLAVARADMVHKNIEWKPVDISELVRQVCHHFEAKARLKGQLLTFNITEETWMLGDLSLLRRMVTILLDNATKYTPESGSILISLIKEHENIQLEVSDTGIGIPADALPKIFDRFYRVDESRSQDEGSSGLGLSIAKWVVEAHRSTISVDSTPGKGSTFTVFIPLVEPILATETSYLAASVG</sequence>
<dbReference type="PANTHER" id="PTHR45436:SF5">
    <property type="entry name" value="SENSOR HISTIDINE KINASE TRCS"/>
    <property type="match status" value="1"/>
</dbReference>
<evidence type="ECO:0000256" key="8">
    <source>
        <dbReference type="ARBA" id="ARBA00022989"/>
    </source>
</evidence>
<feature type="domain" description="HAMP" evidence="13">
    <location>
        <begin position="186"/>
        <end position="239"/>
    </location>
</feature>
<dbReference type="HOGENOM" id="CLU_000445_89_6_0"/>
<dbReference type="KEGG" id="gma:AciX8_3592"/>
<evidence type="ECO:0000256" key="11">
    <source>
        <dbReference type="SAM" id="Phobius"/>
    </source>
</evidence>
<reference evidence="14 15" key="1">
    <citation type="submission" date="2011-11" db="EMBL/GenBank/DDBJ databases">
        <title>Complete sequence of Granulicella mallensis MP5ACTX8.</title>
        <authorList>
            <consortium name="US DOE Joint Genome Institute"/>
            <person name="Lucas S."/>
            <person name="Copeland A."/>
            <person name="Lapidus A."/>
            <person name="Cheng J.-F."/>
            <person name="Goodwin L."/>
            <person name="Pitluck S."/>
            <person name="Peters L."/>
            <person name="Lu M."/>
            <person name="Detter J.C."/>
            <person name="Han C."/>
            <person name="Tapia R."/>
            <person name="Land M."/>
            <person name="Hauser L."/>
            <person name="Kyrpides N."/>
            <person name="Ivanova N."/>
            <person name="Mikhailova N."/>
            <person name="Pagani I."/>
            <person name="Rawat S."/>
            <person name="Mannisto M."/>
            <person name="Haggblom M."/>
            <person name="Woyke T."/>
        </authorList>
    </citation>
    <scope>NUCLEOTIDE SEQUENCE [LARGE SCALE GENOMIC DNA]</scope>
    <source>
        <strain evidence="15">ATCC BAA-1857 / DSM 23137 / MP5ACTX8</strain>
    </source>
</reference>
<evidence type="ECO:0000256" key="4">
    <source>
        <dbReference type="ARBA" id="ARBA00022553"/>
    </source>
</evidence>
<dbReference type="AlphaFoldDB" id="G8NYB8"/>
<keyword evidence="9" id="KW-0902">Two-component regulatory system</keyword>
<keyword evidence="5" id="KW-0808">Transferase</keyword>
<keyword evidence="4" id="KW-0597">Phosphoprotein</keyword>
<dbReference type="PANTHER" id="PTHR45436">
    <property type="entry name" value="SENSOR HISTIDINE KINASE YKOH"/>
    <property type="match status" value="1"/>
</dbReference>
<dbReference type="InterPro" id="IPR050428">
    <property type="entry name" value="TCS_sensor_his_kinase"/>
</dbReference>
<dbReference type="InterPro" id="IPR003661">
    <property type="entry name" value="HisK_dim/P_dom"/>
</dbReference>
<dbReference type="FunFam" id="3.30.565.10:FF:000006">
    <property type="entry name" value="Sensor histidine kinase WalK"/>
    <property type="match status" value="1"/>
</dbReference>
<evidence type="ECO:0000259" key="12">
    <source>
        <dbReference type="PROSITE" id="PS50109"/>
    </source>
</evidence>